<evidence type="ECO:0000259" key="1">
    <source>
        <dbReference type="Pfam" id="PF03108"/>
    </source>
</evidence>
<dbReference type="Proteomes" id="UP000289738">
    <property type="component" value="Chromosome B10"/>
</dbReference>
<sequence>MDLLLFGYGNSNCADEIFTCASLVSLALGGGRVPSLPVLCHPNSCKIWTGRRCRGAGTIRRAGMLKGTANIVVFHNGEVVRNTYEGVSFAFENMFLFVVLCTIMFAELQYGLCQSIEADIVKRVTNILYRSLVVVFGDLIQFEVMPIIDEISIQRIFCIHQETHVQHPRIELYVEFEHIIVDVVQDDPDVQDDRVEACLGMYDDSDEEFEATYETGDKDEDGNGGSEAVLETLVVPAAVSQLMDVPPFIRSLDLDAMYAPEFSKYANIGVADLEDGEFRIGMEYGSRKSVIETIQSYVISRGVDYVVYESEPQTFYAKCKTYGRGCDWLIQASLIQKKACWKIRRYNGRHTCSMGTISQDHPKKDHKC</sequence>
<proteinExistence type="predicted"/>
<name>A0A444X5E2_ARAHY</name>
<gene>
    <name evidence="2" type="ORF">Ahy_B10g104380</name>
</gene>
<dbReference type="AlphaFoldDB" id="A0A444X5E2"/>
<evidence type="ECO:0000313" key="2">
    <source>
        <dbReference type="EMBL" id="RYQ84879.1"/>
    </source>
</evidence>
<dbReference type="InterPro" id="IPR004332">
    <property type="entry name" value="Transposase_MuDR"/>
</dbReference>
<organism evidence="2 3">
    <name type="scientific">Arachis hypogaea</name>
    <name type="common">Peanut</name>
    <dbReference type="NCBI Taxonomy" id="3818"/>
    <lineage>
        <taxon>Eukaryota</taxon>
        <taxon>Viridiplantae</taxon>
        <taxon>Streptophyta</taxon>
        <taxon>Embryophyta</taxon>
        <taxon>Tracheophyta</taxon>
        <taxon>Spermatophyta</taxon>
        <taxon>Magnoliopsida</taxon>
        <taxon>eudicotyledons</taxon>
        <taxon>Gunneridae</taxon>
        <taxon>Pentapetalae</taxon>
        <taxon>rosids</taxon>
        <taxon>fabids</taxon>
        <taxon>Fabales</taxon>
        <taxon>Fabaceae</taxon>
        <taxon>Papilionoideae</taxon>
        <taxon>50 kb inversion clade</taxon>
        <taxon>dalbergioids sensu lato</taxon>
        <taxon>Dalbergieae</taxon>
        <taxon>Pterocarpus clade</taxon>
        <taxon>Arachis</taxon>
    </lineage>
</organism>
<dbReference type="Pfam" id="PF03108">
    <property type="entry name" value="DBD_Tnp_Mut"/>
    <property type="match status" value="1"/>
</dbReference>
<dbReference type="EMBL" id="SDMP01000020">
    <property type="protein sequence ID" value="RYQ84879.1"/>
    <property type="molecule type" value="Genomic_DNA"/>
</dbReference>
<evidence type="ECO:0000313" key="3">
    <source>
        <dbReference type="Proteomes" id="UP000289738"/>
    </source>
</evidence>
<feature type="domain" description="Transposase MuDR plant" evidence="1">
    <location>
        <begin position="278"/>
        <end position="338"/>
    </location>
</feature>
<accession>A0A444X5E2</accession>
<keyword evidence="3" id="KW-1185">Reference proteome</keyword>
<protein>
    <recommendedName>
        <fullName evidence="1">Transposase MuDR plant domain-containing protein</fullName>
    </recommendedName>
</protein>
<comment type="caution">
    <text evidence="2">The sequence shown here is derived from an EMBL/GenBank/DDBJ whole genome shotgun (WGS) entry which is preliminary data.</text>
</comment>
<reference evidence="2 3" key="1">
    <citation type="submission" date="2019-01" db="EMBL/GenBank/DDBJ databases">
        <title>Sequencing of cultivated peanut Arachis hypogaea provides insights into genome evolution and oil improvement.</title>
        <authorList>
            <person name="Chen X."/>
        </authorList>
    </citation>
    <scope>NUCLEOTIDE SEQUENCE [LARGE SCALE GENOMIC DNA]</scope>
    <source>
        <strain evidence="3">cv. Fuhuasheng</strain>
        <tissue evidence="2">Leaves</tissue>
    </source>
</reference>